<comment type="caution">
    <text evidence="2">The sequence shown here is derived from an EMBL/GenBank/DDBJ whole genome shotgun (WGS) entry which is preliminary data.</text>
</comment>
<dbReference type="AlphaFoldDB" id="A0A8H3FEQ4"/>
<feature type="domain" description="Heterokaryon incompatibility" evidence="1">
    <location>
        <begin position="42"/>
        <end position="192"/>
    </location>
</feature>
<evidence type="ECO:0000313" key="3">
    <source>
        <dbReference type="Proteomes" id="UP000664521"/>
    </source>
</evidence>
<protein>
    <recommendedName>
        <fullName evidence="1">Heterokaryon incompatibility domain-containing protein</fullName>
    </recommendedName>
</protein>
<accession>A0A8H3FEQ4</accession>
<gene>
    <name evidence="2" type="ORF">HETSPECPRED_004983</name>
</gene>
<dbReference type="EMBL" id="CAJPDS010000030">
    <property type="protein sequence ID" value="CAF9922169.1"/>
    <property type="molecule type" value="Genomic_DNA"/>
</dbReference>
<dbReference type="InterPro" id="IPR010730">
    <property type="entry name" value="HET"/>
</dbReference>
<dbReference type="Proteomes" id="UP000664521">
    <property type="component" value="Unassembled WGS sequence"/>
</dbReference>
<dbReference type="OrthoDB" id="5125733at2759"/>
<organism evidence="2 3">
    <name type="scientific">Heterodermia speciosa</name>
    <dbReference type="NCBI Taxonomy" id="116794"/>
    <lineage>
        <taxon>Eukaryota</taxon>
        <taxon>Fungi</taxon>
        <taxon>Dikarya</taxon>
        <taxon>Ascomycota</taxon>
        <taxon>Pezizomycotina</taxon>
        <taxon>Lecanoromycetes</taxon>
        <taxon>OSLEUM clade</taxon>
        <taxon>Lecanoromycetidae</taxon>
        <taxon>Caliciales</taxon>
        <taxon>Physciaceae</taxon>
        <taxon>Heterodermia</taxon>
    </lineage>
</organism>
<evidence type="ECO:0000259" key="1">
    <source>
        <dbReference type="Pfam" id="PF06985"/>
    </source>
</evidence>
<dbReference type="PANTHER" id="PTHR33112:SF16">
    <property type="entry name" value="HETEROKARYON INCOMPATIBILITY DOMAIN-CONTAINING PROTEIN"/>
    <property type="match status" value="1"/>
</dbReference>
<proteinExistence type="predicted"/>
<name>A0A8H3FEQ4_9LECA</name>
<dbReference type="Pfam" id="PF06985">
    <property type="entry name" value="HET"/>
    <property type="match status" value="1"/>
</dbReference>
<keyword evidence="3" id="KW-1185">Reference proteome</keyword>
<sequence length="502" mass="56922">MHPQCQQILKTKPQLPTRVLQIGDESTRMSKLVSGSGKHENYATLSHCWGESQPLTIKLATLEARQSCIMDSQLPKSFMDAVTACRKLDIKYLWIDSLCIIQDSKEDWQAESATMGNVYGNSILTIAAACAENIEKGLFFRRNALRTRPCFARIFGVWCIIERHPNLVTEIYGDLRLTSSWILDTRAWVLQEQVLACRTVSFFNDGVYWNCANLRASEQHPTGLPGIPQAKMDFRSQLQGIIYGTGLFTGLRKAVAYDFWYRCVMDFSRRELTYQNDKLPAIDGIASKMSESVCDEHISGIWKSDIHVGLLWMLSLEKGHKPRVADMSQAYRASSWSWASVEDFIDYTHVIPSLDLDERVLVAPILELIDTQNIPTDDQGSLQGISKIKLQIQAPLIAKVLKDDSNRYELMTKLKQSLNNNGETRLGPFFPDRAVDSCFCALVAIIESKTPERRSSTSTVWCIVLEPKTNTSDQYVRVGLCRLEEDKLRLFDSRTIQKISLV</sequence>
<dbReference type="PANTHER" id="PTHR33112">
    <property type="entry name" value="DOMAIN PROTEIN, PUTATIVE-RELATED"/>
    <property type="match status" value="1"/>
</dbReference>
<evidence type="ECO:0000313" key="2">
    <source>
        <dbReference type="EMBL" id="CAF9922169.1"/>
    </source>
</evidence>
<reference evidence="2" key="1">
    <citation type="submission" date="2021-03" db="EMBL/GenBank/DDBJ databases">
        <authorList>
            <person name="Tagirdzhanova G."/>
        </authorList>
    </citation>
    <scope>NUCLEOTIDE SEQUENCE</scope>
</reference>